<evidence type="ECO:0000259" key="2">
    <source>
        <dbReference type="SMART" id="SM00382"/>
    </source>
</evidence>
<feature type="compositionally biased region" description="Acidic residues" evidence="1">
    <location>
        <begin position="150"/>
        <end position="160"/>
    </location>
</feature>
<feature type="compositionally biased region" description="Basic residues" evidence="1">
    <location>
        <begin position="89"/>
        <end position="102"/>
    </location>
</feature>
<evidence type="ECO:0000313" key="4">
    <source>
        <dbReference type="Proteomes" id="UP000277580"/>
    </source>
</evidence>
<feature type="region of interest" description="Disordered" evidence="1">
    <location>
        <begin position="215"/>
        <end position="245"/>
    </location>
</feature>
<dbReference type="InterPro" id="IPR027417">
    <property type="entry name" value="P-loop_NTPase"/>
</dbReference>
<sequence>KELYQKAQPPPPPPQPTRKSKSRAAAPPRSTTPTSSSLSDNDATSTSASNSNSTSTTTTAAKKKKQPATARPKRRPKDDPDGDFSAAKPRARRALVPRKKAVKPLQKDKDKSKDTEKKKEEGGAMAETPFLTPTSSPPAMDCGGGSGSGDDMDVDVDMDEVVLVGRSRRKRRRKTPVDDNVREVAPPSSPAVVAQMGALAVSPRKADAFGVLMGKRSSNAGKVSMAEQEDAEDREGEEEEDEPMLPLGVPEAAAVGARKRIPVSWDSETGMLTIRSSPGLLPSSPALGPVDVLDLAAGSDCEAEGKEGGEGRALRGLGRRKRTTARYDPGTGILSIKSSPILAAESAMDAVPDSDFCLLDYEQPQPQEEEGKELPLPLPLPPPPPPQQGESQVETSQPENTAKRTSAKYDTATGLLVISSPVLGPVKTPELRPKSAFSLLGKKKKEPPPPPQSAPAISAPQTAAAAPAQEPLPTVTVRQAPKKVAGSQTGKSVHPFFKPGGIKKVPDPPPLPQSDAEEEVTTATSQPQPARSAPTTTTLSAFATTAKIAAPWDTPWPTRANNHIRALPSTPLLLPPGIDIDAHLQPADRKRKERAVVVSGAEDLLHQLARTLRVPRVAREVADRDYYTRRYYDVPEHVRLPARIVMTGSELQSIVRGRVASRLPHPNAPRPRPQDDGREKGGMGAGKVHPALLKLYWRLQSELTPFDVSECETSCWEVKYAPECAAEVLQTGRETQVLRDWLRALKVESVAPAAAAHAGSRAVKRKTRGVKGGAVAKKRRRRKEAELSDFVIDSEEERDEMNEISDAEESNSGGGGGGVFGVKRSTIRAGDKGIECPFGGPKELGRLVNAVVISGPSGCGKTAAVYAVAREAGFEVFEVSPGMRRNGKDIVDQVGEMSRTHLVHQAKAAAPEAGAFFKPKTAAQKEKLDEEAAAAGGTKAPAQQQQSLILIEEADVLFDEDKNFWSSVQTLMAQSKRPIVFTCNDESLLPISSLSLHAVLRFTPPPRDLLVDNLMLVCANEGHLLERGSVHSLVVAKGDDMRAALVELEFWCRLGLGDRKGGLDWMVMRWPEGVDVAANGERMRVVSEGTYLEGVRLSGWGVLSVFFFFS</sequence>
<dbReference type="OrthoDB" id="9996895at2759"/>
<evidence type="ECO:0000313" key="3">
    <source>
        <dbReference type="EMBL" id="RPB15795.1"/>
    </source>
</evidence>
<proteinExistence type="predicted"/>
<feature type="compositionally biased region" description="Basic residues" evidence="1">
    <location>
        <begin position="61"/>
        <end position="75"/>
    </location>
</feature>
<dbReference type="STRING" id="1392247.A0A3N4LCS5"/>
<dbReference type="Proteomes" id="UP000277580">
    <property type="component" value="Unassembled WGS sequence"/>
</dbReference>
<reference evidence="3 4" key="1">
    <citation type="journal article" date="2018" name="Nat. Ecol. Evol.">
        <title>Pezizomycetes genomes reveal the molecular basis of ectomycorrhizal truffle lifestyle.</title>
        <authorList>
            <person name="Murat C."/>
            <person name="Payen T."/>
            <person name="Noel B."/>
            <person name="Kuo A."/>
            <person name="Morin E."/>
            <person name="Chen J."/>
            <person name="Kohler A."/>
            <person name="Krizsan K."/>
            <person name="Balestrini R."/>
            <person name="Da Silva C."/>
            <person name="Montanini B."/>
            <person name="Hainaut M."/>
            <person name="Levati E."/>
            <person name="Barry K.W."/>
            <person name="Belfiori B."/>
            <person name="Cichocki N."/>
            <person name="Clum A."/>
            <person name="Dockter R.B."/>
            <person name="Fauchery L."/>
            <person name="Guy J."/>
            <person name="Iotti M."/>
            <person name="Le Tacon F."/>
            <person name="Lindquist E.A."/>
            <person name="Lipzen A."/>
            <person name="Malagnac F."/>
            <person name="Mello A."/>
            <person name="Molinier V."/>
            <person name="Miyauchi S."/>
            <person name="Poulain J."/>
            <person name="Riccioni C."/>
            <person name="Rubini A."/>
            <person name="Sitrit Y."/>
            <person name="Splivallo R."/>
            <person name="Traeger S."/>
            <person name="Wang M."/>
            <person name="Zifcakova L."/>
            <person name="Wipf D."/>
            <person name="Zambonelli A."/>
            <person name="Paolocci F."/>
            <person name="Nowrousian M."/>
            <person name="Ottonello S."/>
            <person name="Baldrian P."/>
            <person name="Spatafora J.W."/>
            <person name="Henrissat B."/>
            <person name="Nagy L.G."/>
            <person name="Aury J.M."/>
            <person name="Wincker P."/>
            <person name="Grigoriev I.V."/>
            <person name="Bonfante P."/>
            <person name="Martin F.M."/>
        </authorList>
    </citation>
    <scope>NUCLEOTIDE SEQUENCE [LARGE SCALE GENOMIC DNA]</scope>
    <source>
        <strain evidence="3 4">CCBAS932</strain>
    </source>
</reference>
<feature type="compositionally biased region" description="Acidic residues" evidence="1">
    <location>
        <begin position="227"/>
        <end position="243"/>
    </location>
</feature>
<feature type="domain" description="AAA+ ATPase" evidence="2">
    <location>
        <begin position="847"/>
        <end position="1016"/>
    </location>
</feature>
<feature type="compositionally biased region" description="Basic and acidic residues" evidence="1">
    <location>
        <begin position="303"/>
        <end position="313"/>
    </location>
</feature>
<feature type="region of interest" description="Disordered" evidence="1">
    <location>
        <begin position="301"/>
        <end position="328"/>
    </location>
</feature>
<dbReference type="InParanoid" id="A0A3N4LCS5"/>
<name>A0A3N4LCS5_9PEZI</name>
<feature type="non-terminal residue" evidence="3">
    <location>
        <position position="1"/>
    </location>
</feature>
<feature type="compositionally biased region" description="Acidic residues" evidence="1">
    <location>
        <begin position="792"/>
        <end position="809"/>
    </location>
</feature>
<dbReference type="SUPFAM" id="SSF52540">
    <property type="entry name" value="P-loop containing nucleoside triphosphate hydrolases"/>
    <property type="match status" value="1"/>
</dbReference>
<dbReference type="GO" id="GO:0005634">
    <property type="term" value="C:nucleus"/>
    <property type="evidence" value="ECO:0007669"/>
    <property type="project" value="TreeGrafter"/>
</dbReference>
<feature type="compositionally biased region" description="Basic and acidic residues" evidence="1">
    <location>
        <begin position="105"/>
        <end position="122"/>
    </location>
</feature>
<dbReference type="PANTHER" id="PTHR23389:SF21">
    <property type="entry name" value="ATPASE FAMILY AAA DOMAIN-CONTAINING PROTEIN 5"/>
    <property type="match status" value="1"/>
</dbReference>
<feature type="region of interest" description="Disordered" evidence="1">
    <location>
        <begin position="758"/>
        <end position="818"/>
    </location>
</feature>
<dbReference type="AlphaFoldDB" id="A0A3N4LCS5"/>
<dbReference type="GO" id="GO:0005524">
    <property type="term" value="F:ATP binding"/>
    <property type="evidence" value="ECO:0007669"/>
    <property type="project" value="InterPro"/>
</dbReference>
<dbReference type="SMART" id="SM00382">
    <property type="entry name" value="AAA"/>
    <property type="match status" value="1"/>
</dbReference>
<protein>
    <submittedName>
        <fullName evidence="3">P-loop containing nucleoside triphosphate hydrolase protein</fullName>
    </submittedName>
</protein>
<feature type="compositionally biased region" description="Basic and acidic residues" evidence="1">
    <location>
        <begin position="672"/>
        <end position="681"/>
    </location>
</feature>
<feature type="region of interest" description="Disordered" evidence="1">
    <location>
        <begin position="362"/>
        <end position="537"/>
    </location>
</feature>
<feature type="region of interest" description="Disordered" evidence="1">
    <location>
        <begin position="659"/>
        <end position="684"/>
    </location>
</feature>
<feature type="compositionally biased region" description="Low complexity" evidence="1">
    <location>
        <begin position="454"/>
        <end position="473"/>
    </location>
</feature>
<feature type="region of interest" description="Disordered" evidence="1">
    <location>
        <begin position="1"/>
        <end position="189"/>
    </location>
</feature>
<dbReference type="GO" id="GO:0003677">
    <property type="term" value="F:DNA binding"/>
    <property type="evidence" value="ECO:0007669"/>
    <property type="project" value="TreeGrafter"/>
</dbReference>
<feature type="compositionally biased region" description="Pro residues" evidence="1">
    <location>
        <begin position="376"/>
        <end position="387"/>
    </location>
</feature>
<organism evidence="3 4">
    <name type="scientific">Morchella conica CCBAS932</name>
    <dbReference type="NCBI Taxonomy" id="1392247"/>
    <lineage>
        <taxon>Eukaryota</taxon>
        <taxon>Fungi</taxon>
        <taxon>Dikarya</taxon>
        <taxon>Ascomycota</taxon>
        <taxon>Pezizomycotina</taxon>
        <taxon>Pezizomycetes</taxon>
        <taxon>Pezizales</taxon>
        <taxon>Morchellaceae</taxon>
        <taxon>Morchella</taxon>
    </lineage>
</organism>
<evidence type="ECO:0000256" key="1">
    <source>
        <dbReference type="SAM" id="MobiDB-lite"/>
    </source>
</evidence>
<dbReference type="GO" id="GO:0016887">
    <property type="term" value="F:ATP hydrolysis activity"/>
    <property type="evidence" value="ECO:0007669"/>
    <property type="project" value="InterPro"/>
</dbReference>
<keyword evidence="4" id="KW-1185">Reference proteome</keyword>
<dbReference type="InterPro" id="IPR003593">
    <property type="entry name" value="AAA+_ATPase"/>
</dbReference>
<feature type="compositionally biased region" description="Low complexity" evidence="1">
    <location>
        <begin position="23"/>
        <end position="60"/>
    </location>
</feature>
<gene>
    <name evidence="3" type="ORF">P167DRAFT_378697</name>
</gene>
<feature type="compositionally biased region" description="Polar residues" evidence="1">
    <location>
        <begin position="391"/>
        <end position="404"/>
    </location>
</feature>
<keyword evidence="3" id="KW-0378">Hydrolase</keyword>
<dbReference type="PANTHER" id="PTHR23389">
    <property type="entry name" value="CHROMOSOME TRANSMISSION FIDELITY FACTOR 18"/>
    <property type="match status" value="1"/>
</dbReference>
<accession>A0A3N4LCS5</accession>
<dbReference type="EMBL" id="ML119111">
    <property type="protein sequence ID" value="RPB15795.1"/>
    <property type="molecule type" value="Genomic_DNA"/>
</dbReference>
<dbReference type="InterPro" id="IPR003959">
    <property type="entry name" value="ATPase_AAA_core"/>
</dbReference>
<dbReference type="Gene3D" id="3.40.50.300">
    <property type="entry name" value="P-loop containing nucleotide triphosphate hydrolases"/>
    <property type="match status" value="1"/>
</dbReference>
<dbReference type="Pfam" id="PF00004">
    <property type="entry name" value="AAA"/>
    <property type="match status" value="1"/>
</dbReference>